<name>A0A1V9XUS8_9ACAR</name>
<proteinExistence type="predicted"/>
<comment type="caution">
    <text evidence="1">The sequence shown here is derived from an EMBL/GenBank/DDBJ whole genome shotgun (WGS) entry which is preliminary data.</text>
</comment>
<dbReference type="InParanoid" id="A0A1V9XUS8"/>
<dbReference type="Proteomes" id="UP000192247">
    <property type="component" value="Unassembled WGS sequence"/>
</dbReference>
<dbReference type="EMBL" id="MNPL01003804">
    <property type="protein sequence ID" value="OQR77235.1"/>
    <property type="molecule type" value="Genomic_DNA"/>
</dbReference>
<keyword evidence="2" id="KW-1185">Reference proteome</keyword>
<organism evidence="1 2">
    <name type="scientific">Tropilaelaps mercedesae</name>
    <dbReference type="NCBI Taxonomy" id="418985"/>
    <lineage>
        <taxon>Eukaryota</taxon>
        <taxon>Metazoa</taxon>
        <taxon>Ecdysozoa</taxon>
        <taxon>Arthropoda</taxon>
        <taxon>Chelicerata</taxon>
        <taxon>Arachnida</taxon>
        <taxon>Acari</taxon>
        <taxon>Parasitiformes</taxon>
        <taxon>Mesostigmata</taxon>
        <taxon>Gamasina</taxon>
        <taxon>Dermanyssoidea</taxon>
        <taxon>Laelapidae</taxon>
        <taxon>Tropilaelaps</taxon>
    </lineage>
</organism>
<evidence type="ECO:0000313" key="1">
    <source>
        <dbReference type="EMBL" id="OQR77235.1"/>
    </source>
</evidence>
<accession>A0A1V9XUS8</accession>
<protein>
    <submittedName>
        <fullName evidence="1">Uncharacterized protein</fullName>
    </submittedName>
</protein>
<sequence length="105" mass="12254">MPTQNGYCPATSLAACTLIGASRQRFETDVLRPKLAKTDLMVIYIAQYANGRRQSQNQPYLTTRTRRDQKKTIQKSWTLVAEYKKEIYFRRPQLDVELSEHMVRA</sequence>
<reference evidence="1 2" key="1">
    <citation type="journal article" date="2017" name="Gigascience">
        <title>Draft genome of the honey bee ectoparasitic mite, Tropilaelaps mercedesae, is shaped by the parasitic life history.</title>
        <authorList>
            <person name="Dong X."/>
            <person name="Armstrong S.D."/>
            <person name="Xia D."/>
            <person name="Makepeace B.L."/>
            <person name="Darby A.C."/>
            <person name="Kadowaki T."/>
        </authorList>
    </citation>
    <scope>NUCLEOTIDE SEQUENCE [LARGE SCALE GENOMIC DNA]</scope>
    <source>
        <strain evidence="1">Wuxi-XJTLU</strain>
    </source>
</reference>
<gene>
    <name evidence="1" type="ORF">BIW11_00468</name>
</gene>
<dbReference type="AlphaFoldDB" id="A0A1V9XUS8"/>
<evidence type="ECO:0000313" key="2">
    <source>
        <dbReference type="Proteomes" id="UP000192247"/>
    </source>
</evidence>